<accession>A0ABU1X6J9</accession>
<dbReference type="Proteomes" id="UP001267638">
    <property type="component" value="Unassembled WGS sequence"/>
</dbReference>
<evidence type="ECO:0008006" key="4">
    <source>
        <dbReference type="Google" id="ProtNLM"/>
    </source>
</evidence>
<organism evidence="2 3">
    <name type="scientific">Sphingobium xenophagum</name>
    <dbReference type="NCBI Taxonomy" id="121428"/>
    <lineage>
        <taxon>Bacteria</taxon>
        <taxon>Pseudomonadati</taxon>
        <taxon>Pseudomonadota</taxon>
        <taxon>Alphaproteobacteria</taxon>
        <taxon>Sphingomonadales</taxon>
        <taxon>Sphingomonadaceae</taxon>
        <taxon>Sphingobium</taxon>
    </lineage>
</organism>
<proteinExistence type="predicted"/>
<name>A0ABU1X6J9_SPHXE</name>
<dbReference type="SUPFAM" id="SSF53720">
    <property type="entry name" value="ALDH-like"/>
    <property type="match status" value="1"/>
</dbReference>
<comment type="caution">
    <text evidence="2">The sequence shown here is derived from an EMBL/GenBank/DDBJ whole genome shotgun (WGS) entry which is preliminary data.</text>
</comment>
<dbReference type="CDD" id="cd07080">
    <property type="entry name" value="ALDH_Acyl-CoA-Red_LuxC"/>
    <property type="match status" value="1"/>
</dbReference>
<evidence type="ECO:0000256" key="1">
    <source>
        <dbReference type="ARBA" id="ARBA00022857"/>
    </source>
</evidence>
<protein>
    <recommendedName>
        <fullName evidence="4">Long-chain-fatty-acyl-CoA reductase</fullName>
    </recommendedName>
</protein>
<dbReference type="EMBL" id="JAVDWV010000028">
    <property type="protein sequence ID" value="MDR7157094.1"/>
    <property type="molecule type" value="Genomic_DNA"/>
</dbReference>
<keyword evidence="3" id="KW-1185">Reference proteome</keyword>
<evidence type="ECO:0000313" key="2">
    <source>
        <dbReference type="EMBL" id="MDR7157094.1"/>
    </source>
</evidence>
<gene>
    <name evidence="2" type="ORF">J2W40_003942</name>
</gene>
<dbReference type="RefSeq" id="WP_310227623.1">
    <property type="nucleotide sequence ID" value="NZ_JAVDWV010000028.1"/>
</dbReference>
<keyword evidence="1" id="KW-0521">NADP</keyword>
<reference evidence="2 3" key="1">
    <citation type="submission" date="2023-07" db="EMBL/GenBank/DDBJ databases">
        <title>Sorghum-associated microbial communities from plants grown in Nebraska, USA.</title>
        <authorList>
            <person name="Schachtman D."/>
        </authorList>
    </citation>
    <scope>NUCLEOTIDE SEQUENCE [LARGE SCALE GENOMIC DNA]</scope>
    <source>
        <strain evidence="2 3">4256</strain>
    </source>
</reference>
<evidence type="ECO:0000313" key="3">
    <source>
        <dbReference type="Proteomes" id="UP001267638"/>
    </source>
</evidence>
<dbReference type="InterPro" id="IPR008670">
    <property type="entry name" value="CoA_reduct_LuxC"/>
</dbReference>
<dbReference type="Pfam" id="PF05893">
    <property type="entry name" value="LuxC"/>
    <property type="match status" value="1"/>
</dbReference>
<dbReference type="InterPro" id="IPR016161">
    <property type="entry name" value="Ald_DH/histidinol_DH"/>
</dbReference>
<sequence length="460" mass="49479">MSELAGAAVANVPHFIQGELVVGDDGRFGRFTTPTLAIDALVWPRSAPGPAFCTPLAEVMDILVATGERLQTDPSGFLAEAYDAMVRVGDLDSGVLKRAYQQLPPLFAREWLEFLVQGELGGADLLDDWREVIDPSGRRSRYRAFPPRLVHVLAGNAPGVAAISIIRGALTKGVNLLKLPSNDLFTATAILRTMAEVAPGHPVVRSFSAVYWKGGDETVEKFLLRPIFFDKLVAWGGEGALRSAKQYVGPGFELVAFDPKTSISMIGREAFASREAIAEAAEAAAIDSCLYDQSACTASRFQFVEASMEEAEAFCEMLQAEMGKERLTASGGGTVHVPAEVREELQSLRDLEPFYRVFGDCDGKGLVILSEDPVDFHPAGKTVNVVTVASLDDALRFTSVATQTVGIYPAERKEALREKLAAAGAQRIVTLGAALGGGVGIPHDGFFPLHRLVRWVTDEG</sequence>